<feature type="binding site" evidence="8">
    <location>
        <position position="319"/>
    </location>
    <ligand>
        <name>substrate</name>
    </ligand>
</feature>
<dbReference type="InterPro" id="IPR036291">
    <property type="entry name" value="NAD(P)-bd_dom_sf"/>
</dbReference>
<accession>A0A1F7YVZ8</accession>
<evidence type="ECO:0000256" key="7">
    <source>
        <dbReference type="PIRNR" id="PIRNR000124"/>
    </source>
</evidence>
<dbReference type="Pfam" id="PF00984">
    <property type="entry name" value="UDPG_MGDP_dh"/>
    <property type="match status" value="1"/>
</dbReference>
<evidence type="ECO:0000256" key="1">
    <source>
        <dbReference type="ARBA" id="ARBA00004701"/>
    </source>
</evidence>
<dbReference type="PIRSF" id="PIRSF000124">
    <property type="entry name" value="UDPglc_GDPman_dh"/>
    <property type="match status" value="1"/>
</dbReference>
<dbReference type="InterPro" id="IPR028357">
    <property type="entry name" value="UDPglc_DH_bac"/>
</dbReference>
<evidence type="ECO:0000256" key="9">
    <source>
        <dbReference type="PIRSR" id="PIRSR500134-3"/>
    </source>
</evidence>
<keyword evidence="4 7" id="KW-0560">Oxidoreductase</keyword>
<dbReference type="GO" id="GO:0003979">
    <property type="term" value="F:UDP-glucose 6-dehydrogenase activity"/>
    <property type="evidence" value="ECO:0007669"/>
    <property type="project" value="UniProtKB-EC"/>
</dbReference>
<dbReference type="InterPro" id="IPR008927">
    <property type="entry name" value="6-PGluconate_DH-like_C_sf"/>
</dbReference>
<evidence type="ECO:0000256" key="6">
    <source>
        <dbReference type="ARBA" id="ARBA00047473"/>
    </source>
</evidence>
<feature type="binding site" evidence="9">
    <location>
        <position position="30"/>
    </location>
    <ligand>
        <name>NAD(+)</name>
        <dbReference type="ChEBI" id="CHEBI:57540"/>
    </ligand>
</feature>
<proteinExistence type="inferred from homology"/>
<dbReference type="Gene3D" id="1.20.5.100">
    <property type="entry name" value="Cytochrome c1, transmembrane anchor, C-terminal"/>
    <property type="match status" value="1"/>
</dbReference>
<evidence type="ECO:0000313" key="12">
    <source>
        <dbReference type="Proteomes" id="UP000178870"/>
    </source>
</evidence>
<dbReference type="InterPro" id="IPR036220">
    <property type="entry name" value="UDP-Glc/GDP-Man_DH_C_sf"/>
</dbReference>
<dbReference type="Gene3D" id="3.40.50.720">
    <property type="entry name" value="NAD(P)-binding Rossmann-like Domain"/>
    <property type="match status" value="2"/>
</dbReference>
<dbReference type="AlphaFoldDB" id="A0A1F7YVZ8"/>
<keyword evidence="5 7" id="KW-0520">NAD</keyword>
<feature type="domain" description="UDP-glucose/GDP-mannose dehydrogenase C-terminal" evidence="10">
    <location>
        <begin position="312"/>
        <end position="417"/>
    </location>
</feature>
<sequence length="434" mass="48474">MKIAVLGLWHSGEVYSACLADLGYEIIGIDENTKTVNNLNHGTAPLAEPRLESIIKKNIKKGRLKYSTDFSLLSACDVVWVTADTPLEKEAQGDLSKILTYIKKSLPHLKKGVLIIISSQLPVGTSAKIIKFVSASRKNFKFDYAYQPENLRLGEAINNFMKPSRIIIGMDNLKRRKEITNIFRKLKTKILIMNVASAEMVKHATNAFLATSLCFIYDIADVCEEVGADVTEVSRGLRADERIGEGAYLDASAGFSGGHLERELNYLRKVAGSKKINLPVIASVVRKNNERRKIVFRKISPLLGSFKNKRVTFLGITYKSGTPTLTSSLPIKLAKETLLKGSKINLCDPWINEDEITKEIATGKYSYFADPYKSARLSHVIICITPWEDLKKLDFRKISSLMASPKIFFDARNYFSNMKDAMESAGIKYIGVGR</sequence>
<evidence type="ECO:0000259" key="10">
    <source>
        <dbReference type="SMART" id="SM00984"/>
    </source>
</evidence>
<dbReference type="PANTHER" id="PTHR43750">
    <property type="entry name" value="UDP-GLUCOSE 6-DEHYDROGENASE TUAD"/>
    <property type="match status" value="1"/>
</dbReference>
<evidence type="ECO:0000256" key="2">
    <source>
        <dbReference type="ARBA" id="ARBA00006601"/>
    </source>
</evidence>
<dbReference type="Pfam" id="PF03721">
    <property type="entry name" value="UDPG_MGDP_dh_N"/>
    <property type="match status" value="1"/>
</dbReference>
<evidence type="ECO:0000256" key="5">
    <source>
        <dbReference type="ARBA" id="ARBA00023027"/>
    </source>
</evidence>
<reference evidence="11 12" key="1">
    <citation type="journal article" date="2016" name="Nat. Commun.">
        <title>Thousands of microbial genomes shed light on interconnected biogeochemical processes in an aquifer system.</title>
        <authorList>
            <person name="Anantharaman K."/>
            <person name="Brown C.T."/>
            <person name="Hug L.A."/>
            <person name="Sharon I."/>
            <person name="Castelle C.J."/>
            <person name="Probst A.J."/>
            <person name="Thomas B.C."/>
            <person name="Singh A."/>
            <person name="Wilkins M.J."/>
            <person name="Karaoz U."/>
            <person name="Brodie E.L."/>
            <person name="Williams K.H."/>
            <person name="Hubbard S.S."/>
            <person name="Banfield J.F."/>
        </authorList>
    </citation>
    <scope>NUCLEOTIDE SEQUENCE [LARGE SCALE GENOMIC DNA]</scope>
</reference>
<dbReference type="SUPFAM" id="SSF48179">
    <property type="entry name" value="6-phosphogluconate dehydrogenase C-terminal domain-like"/>
    <property type="match status" value="1"/>
</dbReference>
<dbReference type="GO" id="GO:0051287">
    <property type="term" value="F:NAD binding"/>
    <property type="evidence" value="ECO:0007669"/>
    <property type="project" value="InterPro"/>
</dbReference>
<dbReference type="UniPathway" id="UPA00038">
    <property type="reaction ID" value="UER00491"/>
</dbReference>
<dbReference type="EMBL" id="MGGP01000025">
    <property type="protein sequence ID" value="OGM31461.1"/>
    <property type="molecule type" value="Genomic_DNA"/>
</dbReference>
<feature type="binding site" evidence="9">
    <location>
        <position position="85"/>
    </location>
    <ligand>
        <name>NAD(+)</name>
        <dbReference type="ChEBI" id="CHEBI:57540"/>
    </ligand>
</feature>
<evidence type="ECO:0000256" key="4">
    <source>
        <dbReference type="ARBA" id="ARBA00023002"/>
    </source>
</evidence>
<dbReference type="InterPro" id="IPR014027">
    <property type="entry name" value="UDP-Glc/GDP-Man_DH_C"/>
</dbReference>
<comment type="catalytic activity">
    <reaction evidence="6 7">
        <text>UDP-alpha-D-glucose + 2 NAD(+) + H2O = UDP-alpha-D-glucuronate + 2 NADH + 3 H(+)</text>
        <dbReference type="Rhea" id="RHEA:23596"/>
        <dbReference type="ChEBI" id="CHEBI:15377"/>
        <dbReference type="ChEBI" id="CHEBI:15378"/>
        <dbReference type="ChEBI" id="CHEBI:57540"/>
        <dbReference type="ChEBI" id="CHEBI:57945"/>
        <dbReference type="ChEBI" id="CHEBI:58052"/>
        <dbReference type="ChEBI" id="CHEBI:58885"/>
        <dbReference type="EC" id="1.1.1.22"/>
    </reaction>
</comment>
<dbReference type="Pfam" id="PF03720">
    <property type="entry name" value="UDPG_MGDP_dh_C"/>
    <property type="match status" value="1"/>
</dbReference>
<feature type="binding site" evidence="8">
    <location>
        <begin position="248"/>
        <end position="252"/>
    </location>
    <ligand>
        <name>substrate</name>
    </ligand>
</feature>
<dbReference type="PANTHER" id="PTHR43750:SF3">
    <property type="entry name" value="UDP-GLUCOSE 6-DEHYDROGENASE TUAD"/>
    <property type="match status" value="1"/>
</dbReference>
<dbReference type="PIRSF" id="PIRSF500134">
    <property type="entry name" value="UDPglc_DH_bac"/>
    <property type="match status" value="1"/>
</dbReference>
<evidence type="ECO:0000256" key="3">
    <source>
        <dbReference type="ARBA" id="ARBA00012954"/>
    </source>
</evidence>
<dbReference type="NCBIfam" id="TIGR03026">
    <property type="entry name" value="NDP-sugDHase"/>
    <property type="match status" value="1"/>
</dbReference>
<dbReference type="SUPFAM" id="SSF51735">
    <property type="entry name" value="NAD(P)-binding Rossmann-fold domains"/>
    <property type="match status" value="1"/>
</dbReference>
<gene>
    <name evidence="11" type="ORF">A2803_05325</name>
</gene>
<dbReference type="GO" id="GO:0000271">
    <property type="term" value="P:polysaccharide biosynthetic process"/>
    <property type="evidence" value="ECO:0007669"/>
    <property type="project" value="InterPro"/>
</dbReference>
<comment type="pathway">
    <text evidence="1">Nucleotide-sugar biosynthesis; UDP-alpha-D-glucuronate biosynthesis; UDP-alpha-D-glucuronate from UDP-alpha-D-glucose: step 1/1.</text>
</comment>
<organism evidence="11 12">
    <name type="scientific">Candidatus Woesebacteria bacterium RIFCSPHIGHO2_01_FULL_44_21</name>
    <dbReference type="NCBI Taxonomy" id="1802503"/>
    <lineage>
        <taxon>Bacteria</taxon>
        <taxon>Candidatus Woeseibacteriota</taxon>
    </lineage>
</organism>
<evidence type="ECO:0000313" key="11">
    <source>
        <dbReference type="EMBL" id="OGM31461.1"/>
    </source>
</evidence>
<protein>
    <recommendedName>
        <fullName evidence="3 7">UDP-glucose 6-dehydrogenase</fullName>
        <ecNumber evidence="3 7">1.1.1.22</ecNumber>
    </recommendedName>
</protein>
<dbReference type="SUPFAM" id="SSF52413">
    <property type="entry name" value="UDP-glucose/GDP-mannose dehydrogenase C-terminal domain"/>
    <property type="match status" value="1"/>
</dbReference>
<dbReference type="InterPro" id="IPR001732">
    <property type="entry name" value="UDP-Glc/GDP-Man_DH_N"/>
</dbReference>
<evidence type="ECO:0000256" key="8">
    <source>
        <dbReference type="PIRSR" id="PIRSR500134-2"/>
    </source>
</evidence>
<dbReference type="SMART" id="SM00984">
    <property type="entry name" value="UDPG_MGDP_dh_C"/>
    <property type="match status" value="1"/>
</dbReference>
<dbReference type="InterPro" id="IPR017476">
    <property type="entry name" value="UDP-Glc/GDP-Man"/>
</dbReference>
<name>A0A1F7YVZ8_9BACT</name>
<dbReference type="InterPro" id="IPR014026">
    <property type="entry name" value="UDP-Glc/GDP-Man_DH_dimer"/>
</dbReference>
<dbReference type="GO" id="GO:0006065">
    <property type="term" value="P:UDP-glucuronate biosynthetic process"/>
    <property type="evidence" value="ECO:0007669"/>
    <property type="project" value="UniProtKB-UniPathway"/>
</dbReference>
<comment type="similarity">
    <text evidence="2 7">Belongs to the UDP-glucose/GDP-mannose dehydrogenase family.</text>
</comment>
<dbReference type="EC" id="1.1.1.22" evidence="3 7"/>
<comment type="caution">
    <text evidence="11">The sequence shown here is derived from an EMBL/GenBank/DDBJ whole genome shotgun (WGS) entry which is preliminary data.</text>
</comment>
<feature type="binding site" evidence="8">
    <location>
        <position position="202"/>
    </location>
    <ligand>
        <name>substrate</name>
    </ligand>
</feature>
<dbReference type="Proteomes" id="UP000178870">
    <property type="component" value="Unassembled WGS sequence"/>
</dbReference>